<evidence type="ECO:0000313" key="2">
    <source>
        <dbReference type="EMBL" id="VTZ76450.1"/>
    </source>
</evidence>
<evidence type="ECO:0000313" key="3">
    <source>
        <dbReference type="Proteomes" id="UP000072874"/>
    </source>
</evidence>
<protein>
    <submittedName>
        <fullName evidence="2">Phosphatase, putative</fullName>
    </submittedName>
</protein>
<dbReference type="EMBL" id="LK934635">
    <property type="protein sequence ID" value="CDU17256.1"/>
    <property type="molecule type" value="Genomic_DNA"/>
</dbReference>
<dbReference type="Proteomes" id="UP000072904">
    <property type="component" value="Chromosome 7"/>
</dbReference>
<evidence type="ECO:0000313" key="4">
    <source>
        <dbReference type="Proteomes" id="UP000072904"/>
    </source>
</evidence>
<proteinExistence type="predicted"/>
<dbReference type="AlphaFoldDB" id="A0A078K5K5"/>
<dbReference type="VEuPathDB" id="PlasmoDB:PY17X_0713600"/>
<dbReference type="SUPFAM" id="SSF56784">
    <property type="entry name" value="HAD-like"/>
    <property type="match status" value="1"/>
</dbReference>
<dbReference type="EMBL" id="LM993661">
    <property type="protein sequence ID" value="VTZ76450.1"/>
    <property type="molecule type" value="Genomic_DNA"/>
</dbReference>
<name>A0A078K5K5_PLAYE</name>
<dbReference type="InterPro" id="IPR023214">
    <property type="entry name" value="HAD_sf"/>
</dbReference>
<dbReference type="GO" id="GO:0006281">
    <property type="term" value="P:DNA repair"/>
    <property type="evidence" value="ECO:0007669"/>
    <property type="project" value="TreeGrafter"/>
</dbReference>
<dbReference type="InterPro" id="IPR013954">
    <property type="entry name" value="PNK3P"/>
</dbReference>
<dbReference type="OrthoDB" id="19045at2759"/>
<dbReference type="KEGG" id="pyo:PY17X_0713600"/>
<reference evidence="2" key="3">
    <citation type="submission" date="2014-05" db="EMBL/GenBank/DDBJ databases">
        <authorList>
            <person name="Aslett M.A."/>
            <person name="De Silva N."/>
        </authorList>
    </citation>
    <scope>NUCLEOTIDE SEQUENCE</scope>
    <source>
        <strain evidence="2">17X</strain>
    </source>
</reference>
<dbReference type="GO" id="GO:0003690">
    <property type="term" value="F:double-stranded DNA binding"/>
    <property type="evidence" value="ECO:0007669"/>
    <property type="project" value="TreeGrafter"/>
</dbReference>
<dbReference type="VEuPathDB" id="PlasmoDB:Py17XNL_000704223"/>
<dbReference type="Proteomes" id="UP000072874">
    <property type="component" value="Chromosome 7"/>
</dbReference>
<dbReference type="VEuPathDB" id="PlasmoDB:PYYM_0713500"/>
<organism evidence="1 4">
    <name type="scientific">Plasmodium yoelii</name>
    <dbReference type="NCBI Taxonomy" id="5861"/>
    <lineage>
        <taxon>Eukaryota</taxon>
        <taxon>Sar</taxon>
        <taxon>Alveolata</taxon>
        <taxon>Apicomplexa</taxon>
        <taxon>Aconoidasida</taxon>
        <taxon>Haemosporida</taxon>
        <taxon>Plasmodiidae</taxon>
        <taxon>Plasmodium</taxon>
        <taxon>Plasmodium (Vinckeia)</taxon>
    </lineage>
</organism>
<dbReference type="PANTHER" id="PTHR12083">
    <property type="entry name" value="BIFUNCTIONAL POLYNUCLEOTIDE PHOSPHATASE/KINASE"/>
    <property type="match status" value="1"/>
</dbReference>
<accession>A0A078K5K5</accession>
<dbReference type="VEuPathDB" id="PlasmoDB:PY07469"/>
<dbReference type="GO" id="GO:0046404">
    <property type="term" value="F:ATP-dependent polydeoxyribonucleotide 5'-hydroxyl-kinase activity"/>
    <property type="evidence" value="ECO:0007669"/>
    <property type="project" value="TreeGrafter"/>
</dbReference>
<dbReference type="InterPro" id="IPR036412">
    <property type="entry name" value="HAD-like_sf"/>
</dbReference>
<dbReference type="GO" id="GO:0046403">
    <property type="term" value="F:polynucleotide 3'-phosphatase activity"/>
    <property type="evidence" value="ECO:0007669"/>
    <property type="project" value="TreeGrafter"/>
</dbReference>
<reference evidence="1" key="2">
    <citation type="submission" date="2014-05" db="EMBL/GenBank/DDBJ databases">
        <authorList>
            <person name="Aslett A.Martin."/>
            <person name="De Silva Nishadi"/>
        </authorList>
    </citation>
    <scope>NUCLEOTIDE SEQUENCE</scope>
    <source>
        <strain evidence="1">YM</strain>
    </source>
</reference>
<evidence type="ECO:0000313" key="1">
    <source>
        <dbReference type="EMBL" id="CDU17256.1"/>
    </source>
</evidence>
<dbReference type="OMA" id="YCLFICL"/>
<dbReference type="Gene3D" id="3.40.50.1000">
    <property type="entry name" value="HAD superfamily/HAD-like"/>
    <property type="match status" value="1"/>
</dbReference>
<dbReference type="PANTHER" id="PTHR12083:SF9">
    <property type="entry name" value="BIFUNCTIONAL POLYNUCLEOTIDE PHOSPHATASE_KINASE"/>
    <property type="match status" value="1"/>
</dbReference>
<dbReference type="RefSeq" id="XP_022811804.1">
    <property type="nucleotide sequence ID" value="XM_022955537.1"/>
</dbReference>
<dbReference type="Pfam" id="PF08645">
    <property type="entry name" value="PNK3P"/>
    <property type="match status" value="1"/>
</dbReference>
<reference evidence="2" key="4">
    <citation type="submission" date="2019-05" db="EMBL/GenBank/DDBJ databases">
        <authorList>
            <consortium name="Pathogen Informatics"/>
        </authorList>
    </citation>
    <scope>NUCLEOTIDE SEQUENCE</scope>
    <source>
        <strain evidence="2">17X</strain>
    </source>
</reference>
<gene>
    <name evidence="2" type="ORF">PY17X_0713600</name>
    <name evidence="1" type="ORF">PYYM_0713500</name>
</gene>
<dbReference type="GeneID" id="3800577"/>
<sequence>MSAVTNSSGPMKIKRSVCVKYLKFLYYLKNSNLEKQWNRYYCCVFKRVLDENITIKQLAERKYLNKIKLIKNKEIRYNKLLSYLVSKPVKISSFDFNDTLVNTKHGKHSNNILYDRTIFKALFNLLNIRNYQIVIFSNQTNVSSCVHDYENLKFNKLPNFFSKISDFKKTLFYFNSLFISENSQKYKQTKTPTNIQNNPLSFSSASSLILWDNIKSQEKYRNSFLQNETNIFMKQLKHSDCYIYLIRKYFDRFYTSSHVNNYKKKQKKIYIFPKNNKYRLAERFVNNSNLREKKKKMKSHNNYKGCKRSKIVLNCNSLNYFFSLGKCEISEIDIYSKPEIGQYCLYMCIEGIKYLIILKYYFNDFYKFIENNINMITNEDLKKFIKLSIDIFNLEEICILTKKIKKRNYLNINKLALKILDTYINKIIHKNEKYILLKEKYKNDIQFIEFFLCDQIYNSSINFNEKKLFNKLNNDDFLKNLLFWLVYKNKIIIKLTNHFSTLLFNFRHSFYVGNNVGRSFDMSDIDLKFSQNIGIKSYADTWFQEFNDQTRNK</sequence>
<reference evidence="3 4" key="1">
    <citation type="journal article" date="2014" name="BMC Biol.">
        <title>A comprehensive evaluation of rodent malaria parasite genomes and gene expression.</title>
        <authorList>
            <person name="Otto T.D."/>
            <person name="Bohme U."/>
            <person name="Jackson A.P."/>
            <person name="Hunt M."/>
            <person name="Franke-Fayard B."/>
            <person name="Hoeijmakers W.A."/>
            <person name="Religa A.A."/>
            <person name="Robertson L."/>
            <person name="Sanders M."/>
            <person name="Ogun S.A."/>
            <person name="Cunningham D."/>
            <person name="Erhart A."/>
            <person name="Billker O."/>
            <person name="Khan S.M."/>
            <person name="Stunnenberg H.G."/>
            <person name="Langhorne J."/>
            <person name="Holder A.A."/>
            <person name="Waters A.P."/>
            <person name="Newbold C.I."/>
            <person name="Pain A."/>
            <person name="Berriman M."/>
            <person name="Janse C.J."/>
        </authorList>
    </citation>
    <scope>NUCLEOTIDE SEQUENCE [LARGE SCALE GENOMIC DNA]</scope>
    <source>
        <strain evidence="2 3">17X</strain>
        <strain evidence="1 4">YM</strain>
    </source>
</reference>